<sequence>MFEIDKLPSNSDVTIMLSQYLESMERYRCENIKKFSNDWIWITDDYNKKVKTYPPKKFHLRGL</sequence>
<dbReference type="AlphaFoldDB" id="A0A2V2N6R8"/>
<name>A0A2V2N6R8_9EURY</name>
<evidence type="ECO:0000313" key="1">
    <source>
        <dbReference type="EMBL" id="PWR72178.1"/>
    </source>
</evidence>
<comment type="caution">
    <text evidence="1">The sequence shown here is derived from an EMBL/GenBank/DDBJ whole genome shotgun (WGS) entry which is preliminary data.</text>
</comment>
<dbReference type="EMBL" id="QGMY01000007">
    <property type="protein sequence ID" value="PWR72178.1"/>
    <property type="molecule type" value="Genomic_DNA"/>
</dbReference>
<dbReference type="Proteomes" id="UP000245657">
    <property type="component" value="Unassembled WGS sequence"/>
</dbReference>
<organism evidence="1 2">
    <name type="scientific">Methanospirillum lacunae</name>
    <dbReference type="NCBI Taxonomy" id="668570"/>
    <lineage>
        <taxon>Archaea</taxon>
        <taxon>Methanobacteriati</taxon>
        <taxon>Methanobacteriota</taxon>
        <taxon>Stenosarchaea group</taxon>
        <taxon>Methanomicrobia</taxon>
        <taxon>Methanomicrobiales</taxon>
        <taxon>Methanospirillaceae</taxon>
        <taxon>Methanospirillum</taxon>
    </lineage>
</organism>
<protein>
    <submittedName>
        <fullName evidence="1">Uncharacterized protein</fullName>
    </submittedName>
</protein>
<keyword evidence="2" id="KW-1185">Reference proteome</keyword>
<reference evidence="1 2" key="1">
    <citation type="submission" date="2018-05" db="EMBL/GenBank/DDBJ databases">
        <title>Draft genome of Methanospirillum lacunae Ki8-1.</title>
        <authorList>
            <person name="Dueholm M.S."/>
            <person name="Nielsen P.H."/>
            <person name="Bakmann L.F."/>
            <person name="Otzen D.E."/>
        </authorList>
    </citation>
    <scope>NUCLEOTIDE SEQUENCE [LARGE SCALE GENOMIC DNA]</scope>
    <source>
        <strain evidence="1 2">Ki8-1</strain>
    </source>
</reference>
<accession>A0A2V2N6R8</accession>
<evidence type="ECO:0000313" key="2">
    <source>
        <dbReference type="Proteomes" id="UP000245657"/>
    </source>
</evidence>
<gene>
    <name evidence="1" type="ORF">DK846_09330</name>
</gene>
<proteinExistence type="predicted"/>